<dbReference type="SUPFAM" id="SSF55811">
    <property type="entry name" value="Nudix"/>
    <property type="match status" value="1"/>
</dbReference>
<dbReference type="PANTHER" id="PTHR43046:SF12">
    <property type="entry name" value="GDP-MANNOSE MANNOSYL HYDROLASE"/>
    <property type="match status" value="1"/>
</dbReference>
<dbReference type="InterPro" id="IPR020084">
    <property type="entry name" value="NUDIX_hydrolase_CS"/>
</dbReference>
<accession>A0A9X4M633</accession>
<evidence type="ECO:0000259" key="5">
    <source>
        <dbReference type="PROSITE" id="PS51462"/>
    </source>
</evidence>
<evidence type="ECO:0000256" key="3">
    <source>
        <dbReference type="ARBA" id="ARBA00022842"/>
    </source>
</evidence>
<dbReference type="GO" id="GO:0016787">
    <property type="term" value="F:hydrolase activity"/>
    <property type="evidence" value="ECO:0007669"/>
    <property type="project" value="UniProtKB-KW"/>
</dbReference>
<evidence type="ECO:0000256" key="2">
    <source>
        <dbReference type="ARBA" id="ARBA00022801"/>
    </source>
</evidence>
<dbReference type="Pfam" id="PF00293">
    <property type="entry name" value="NUDIX"/>
    <property type="match status" value="1"/>
</dbReference>
<dbReference type="Proteomes" id="UP001152755">
    <property type="component" value="Unassembled WGS sequence"/>
</dbReference>
<dbReference type="RefSeq" id="WP_332520600.1">
    <property type="nucleotide sequence ID" value="NZ_JANRHA010000015.1"/>
</dbReference>
<keyword evidence="4" id="KW-0812">Transmembrane</keyword>
<organism evidence="6 7">
    <name type="scientific">Speluncibacter jeojiensis</name>
    <dbReference type="NCBI Taxonomy" id="2710754"/>
    <lineage>
        <taxon>Bacteria</taxon>
        <taxon>Bacillati</taxon>
        <taxon>Actinomycetota</taxon>
        <taxon>Actinomycetes</taxon>
        <taxon>Mycobacteriales</taxon>
        <taxon>Speluncibacteraceae</taxon>
        <taxon>Speluncibacter</taxon>
    </lineage>
</organism>
<dbReference type="PROSITE" id="PS51462">
    <property type="entry name" value="NUDIX"/>
    <property type="match status" value="1"/>
</dbReference>
<evidence type="ECO:0000256" key="1">
    <source>
        <dbReference type="ARBA" id="ARBA00001946"/>
    </source>
</evidence>
<gene>
    <name evidence="6" type="ORF">NVS88_18945</name>
</gene>
<dbReference type="CDD" id="cd04685">
    <property type="entry name" value="NUDIX_Hydrolase"/>
    <property type="match status" value="1"/>
</dbReference>
<reference evidence="6" key="1">
    <citation type="submission" date="2022-08" db="EMBL/GenBank/DDBJ databases">
        <title>Genome analysis of Corynebacteriales strain.</title>
        <authorList>
            <person name="Lee S.D."/>
        </authorList>
    </citation>
    <scope>NUCLEOTIDE SEQUENCE</scope>
    <source>
        <strain evidence="6">D3-21</strain>
    </source>
</reference>
<keyword evidence="4" id="KW-1133">Transmembrane helix</keyword>
<dbReference type="PANTHER" id="PTHR43046">
    <property type="entry name" value="GDP-MANNOSE MANNOSYL HYDROLASE"/>
    <property type="match status" value="1"/>
</dbReference>
<feature type="transmembrane region" description="Helical" evidence="4">
    <location>
        <begin position="6"/>
        <end position="26"/>
    </location>
</feature>
<name>A0A9X4M633_9ACTN</name>
<evidence type="ECO:0000313" key="7">
    <source>
        <dbReference type="Proteomes" id="UP001152755"/>
    </source>
</evidence>
<comment type="cofactor">
    <cofactor evidence="1">
        <name>Mg(2+)</name>
        <dbReference type="ChEBI" id="CHEBI:18420"/>
    </cofactor>
</comment>
<protein>
    <submittedName>
        <fullName evidence="6">NUDIX domain-containing protein</fullName>
    </submittedName>
</protein>
<evidence type="ECO:0000256" key="4">
    <source>
        <dbReference type="SAM" id="Phobius"/>
    </source>
</evidence>
<keyword evidence="3" id="KW-0460">Magnesium</keyword>
<keyword evidence="7" id="KW-1185">Reference proteome</keyword>
<keyword evidence="4" id="KW-0472">Membrane</keyword>
<keyword evidence="2" id="KW-0378">Hydrolase</keyword>
<dbReference type="Gene3D" id="3.90.79.10">
    <property type="entry name" value="Nucleoside Triphosphate Pyrophosphohydrolase"/>
    <property type="match status" value="1"/>
</dbReference>
<dbReference type="EMBL" id="JANRHA010000015">
    <property type="protein sequence ID" value="MDG3016632.1"/>
    <property type="molecule type" value="Genomic_DNA"/>
</dbReference>
<evidence type="ECO:0000313" key="6">
    <source>
        <dbReference type="EMBL" id="MDG3016632.1"/>
    </source>
</evidence>
<dbReference type="AlphaFoldDB" id="A0A9X4M633"/>
<proteinExistence type="predicted"/>
<comment type="caution">
    <text evidence="6">The sequence shown here is derived from an EMBL/GenBank/DDBJ whole genome shotgun (WGS) entry which is preliminary data.</text>
</comment>
<dbReference type="PROSITE" id="PS00893">
    <property type="entry name" value="NUDIX_BOX"/>
    <property type="match status" value="1"/>
</dbReference>
<sequence>MTISALTILVVALVVAAVVVLALWAYGTANRLDRLHVRSDLAWQALDAALGRRAVVVRAIAADSEPGLRRRLVTLADRAERADRVHRESAENDVSRALTAVDGDLLRPQLVAELADAEARVLIARRFHNDAVRDTLALRTRRLVGWLHLGGTAPLPTYFEIAERTVPPVTTPGATQATSQAPVAPHAVKRLSARLMLIDPEGRVLLLRGADRATPTNPFWFTVGGGVEPGESLRETAVRELAEETGKVVAAEELRGPVWRRTATFTWNGELLDSEEMFFTLATDGFDPHPAGLTDLERDVLSGHRWCTAEDIAQLDAAGETVYPRELGTRLDEVRVAATGDAEIVLRPVS</sequence>
<dbReference type="InterPro" id="IPR015797">
    <property type="entry name" value="NUDIX_hydrolase-like_dom_sf"/>
</dbReference>
<dbReference type="InterPro" id="IPR000086">
    <property type="entry name" value="NUDIX_hydrolase_dom"/>
</dbReference>
<feature type="domain" description="Nudix hydrolase" evidence="5">
    <location>
        <begin position="188"/>
        <end position="329"/>
    </location>
</feature>